<gene>
    <name evidence="1" type="ORF">METZ01_LOCUS463375</name>
</gene>
<dbReference type="AlphaFoldDB" id="A0A383ASF7"/>
<proteinExistence type="predicted"/>
<name>A0A383ASF7_9ZZZZ</name>
<sequence>TISLLAFQQQTVQDQQVKTLGYRTHHHGVYSDYSNHAANWT</sequence>
<reference evidence="1" key="1">
    <citation type="submission" date="2018-05" db="EMBL/GenBank/DDBJ databases">
        <authorList>
            <person name="Lanie J.A."/>
            <person name="Ng W.-L."/>
            <person name="Kazmierczak K.M."/>
            <person name="Andrzejewski T.M."/>
            <person name="Davidsen T.M."/>
            <person name="Wayne K.J."/>
            <person name="Tettelin H."/>
            <person name="Glass J.I."/>
            <person name="Rusch D."/>
            <person name="Podicherti R."/>
            <person name="Tsui H.-C.T."/>
            <person name="Winkler M.E."/>
        </authorList>
    </citation>
    <scope>NUCLEOTIDE SEQUENCE</scope>
</reference>
<feature type="non-terminal residue" evidence="1">
    <location>
        <position position="1"/>
    </location>
</feature>
<dbReference type="EMBL" id="UINC01194443">
    <property type="protein sequence ID" value="SVE10521.1"/>
    <property type="molecule type" value="Genomic_DNA"/>
</dbReference>
<accession>A0A383ASF7</accession>
<protein>
    <submittedName>
        <fullName evidence="1">Uncharacterized protein</fullName>
    </submittedName>
</protein>
<evidence type="ECO:0000313" key="1">
    <source>
        <dbReference type="EMBL" id="SVE10521.1"/>
    </source>
</evidence>
<organism evidence="1">
    <name type="scientific">marine metagenome</name>
    <dbReference type="NCBI Taxonomy" id="408172"/>
    <lineage>
        <taxon>unclassified sequences</taxon>
        <taxon>metagenomes</taxon>
        <taxon>ecological metagenomes</taxon>
    </lineage>
</organism>